<organism evidence="1 2">
    <name type="scientific">Staphylococcus cohnii subsp. cohnii</name>
    <dbReference type="NCBI Taxonomy" id="74704"/>
    <lineage>
        <taxon>Bacteria</taxon>
        <taxon>Bacillati</taxon>
        <taxon>Bacillota</taxon>
        <taxon>Bacilli</taxon>
        <taxon>Bacillales</taxon>
        <taxon>Staphylococcaceae</taxon>
        <taxon>Staphylococcus</taxon>
        <taxon>Staphylococcus cohnii species complex</taxon>
    </lineage>
</organism>
<proteinExistence type="predicted"/>
<comment type="caution">
    <text evidence="1">The sequence shown here is derived from an EMBL/GenBank/DDBJ whole genome shotgun (WGS) entry which is preliminary data.</text>
</comment>
<evidence type="ECO:0000313" key="2">
    <source>
        <dbReference type="Proteomes" id="UP000034455"/>
    </source>
</evidence>
<dbReference type="Proteomes" id="UP000034455">
    <property type="component" value="Unassembled WGS sequence"/>
</dbReference>
<evidence type="ECO:0000313" key="1">
    <source>
        <dbReference type="EMBL" id="KKI63485.1"/>
    </source>
</evidence>
<dbReference type="AlphaFoldDB" id="A0A0M2NZS7"/>
<name>A0A0M2NZS7_STACC</name>
<accession>A0A0M2NZS7</accession>
<gene>
    <name evidence="1" type="ORF">UF66_0532</name>
</gene>
<dbReference type="PATRIC" id="fig|74704.6.peg.546"/>
<protein>
    <submittedName>
        <fullName evidence="1">Uncharacterized protein</fullName>
    </submittedName>
</protein>
<dbReference type="EMBL" id="LAKJ01000013">
    <property type="protein sequence ID" value="KKI63485.1"/>
    <property type="molecule type" value="Genomic_DNA"/>
</dbReference>
<reference evidence="1 2" key="1">
    <citation type="submission" date="2015-03" db="EMBL/GenBank/DDBJ databases">
        <title>Genome Assembly of Staphylococcus cohnii subsp. cohnii strain G22B2.</title>
        <authorList>
            <person name="Nair G."/>
            <person name="Kaur G."/>
            <person name="Khatri I."/>
            <person name="Singh N.K."/>
            <person name="Sathyabama S."/>
            <person name="Maurya S.K."/>
            <person name="Subramanian S."/>
            <person name="Agrewala J.N."/>
            <person name="Mayilraj S."/>
        </authorList>
    </citation>
    <scope>NUCLEOTIDE SEQUENCE [LARGE SCALE GENOMIC DNA]</scope>
    <source>
        <strain evidence="1 2">G22B2</strain>
    </source>
</reference>
<sequence>MRFAFSPYAQSFYVRKIRNRILSDNYKGIAIVSEKNILRLAMKKSIVTDFFIAIFL</sequence>